<protein>
    <submittedName>
        <fullName evidence="4">Aldo/keto reductase</fullName>
    </submittedName>
</protein>
<evidence type="ECO:0000256" key="2">
    <source>
        <dbReference type="ARBA" id="ARBA00038157"/>
    </source>
</evidence>
<dbReference type="STRING" id="1314781.A0A165Q2X4"/>
<reference evidence="4 5" key="1">
    <citation type="journal article" date="2016" name="Mol. Biol. Evol.">
        <title>Comparative Genomics of Early-Diverging Mushroom-Forming Fungi Provides Insights into the Origins of Lignocellulose Decay Capabilities.</title>
        <authorList>
            <person name="Nagy L.G."/>
            <person name="Riley R."/>
            <person name="Tritt A."/>
            <person name="Adam C."/>
            <person name="Daum C."/>
            <person name="Floudas D."/>
            <person name="Sun H."/>
            <person name="Yadav J.S."/>
            <person name="Pangilinan J."/>
            <person name="Larsson K.H."/>
            <person name="Matsuura K."/>
            <person name="Barry K."/>
            <person name="Labutti K."/>
            <person name="Kuo R."/>
            <person name="Ohm R.A."/>
            <person name="Bhattacharya S.S."/>
            <person name="Shirouzu T."/>
            <person name="Yoshinaga Y."/>
            <person name="Martin F.M."/>
            <person name="Grigoriev I.V."/>
            <person name="Hibbett D.S."/>
        </authorList>
    </citation>
    <scope>NUCLEOTIDE SEQUENCE [LARGE SCALE GENOMIC DNA]</scope>
    <source>
        <strain evidence="4 5">HHB12029</strain>
    </source>
</reference>
<dbReference type="InterPro" id="IPR050523">
    <property type="entry name" value="AKR_Detox_Biosynth"/>
</dbReference>
<sequence length="338" mass="38217">MDKESSFKLLDAFYDAGGNFIDTANNYQDETSEQFLGEWMEERGIRDHIVLATKFSIDYKRGDKNLASYAHSAYVGNNAKTLHISLRDSLRKLRTDYIDILYIHFWGFDTTIPELMEHLHNVVVSGKVLYLGVCNAPAWIVAQANQWAVDHGKTPFSVYQGAWNVMERSFERDIIPLAREWGMALCPWNVLAGGKLRTDEEEQRRKETGEKGRDLFGTGAWERTPEEKKMANALEKVAKEVGATISAVAIAYLMQKTIYVVPIIGGRKVEHLLQNIKALEVTLTPEHVAYIESINAFDPGFPNWMIGTGETPSFFFTGAAKVDRLKVVEPLRPVRPAE</sequence>
<comment type="similarity">
    <text evidence="2">Belongs to the aldo/keto reductase family. Aldo/keto reductase 2 subfamily.</text>
</comment>
<gene>
    <name evidence="4" type="ORF">EXIGLDRAFT_728551</name>
</gene>
<organism evidence="4 5">
    <name type="scientific">Exidia glandulosa HHB12029</name>
    <dbReference type="NCBI Taxonomy" id="1314781"/>
    <lineage>
        <taxon>Eukaryota</taxon>
        <taxon>Fungi</taxon>
        <taxon>Dikarya</taxon>
        <taxon>Basidiomycota</taxon>
        <taxon>Agaricomycotina</taxon>
        <taxon>Agaricomycetes</taxon>
        <taxon>Auriculariales</taxon>
        <taxon>Exidiaceae</taxon>
        <taxon>Exidia</taxon>
    </lineage>
</organism>
<proteinExistence type="inferred from homology"/>
<evidence type="ECO:0000259" key="3">
    <source>
        <dbReference type="Pfam" id="PF00248"/>
    </source>
</evidence>
<dbReference type="Proteomes" id="UP000077266">
    <property type="component" value="Unassembled WGS sequence"/>
</dbReference>
<dbReference type="InterPro" id="IPR036812">
    <property type="entry name" value="NAD(P)_OxRdtase_dom_sf"/>
</dbReference>
<dbReference type="InParanoid" id="A0A165Q2X4"/>
<accession>A0A165Q2X4</accession>
<evidence type="ECO:0000313" key="4">
    <source>
        <dbReference type="EMBL" id="KZW03006.1"/>
    </source>
</evidence>
<dbReference type="Pfam" id="PF00248">
    <property type="entry name" value="Aldo_ket_red"/>
    <property type="match status" value="1"/>
</dbReference>
<evidence type="ECO:0000313" key="5">
    <source>
        <dbReference type="Proteomes" id="UP000077266"/>
    </source>
</evidence>
<dbReference type="EMBL" id="KV425885">
    <property type="protein sequence ID" value="KZW03006.1"/>
    <property type="molecule type" value="Genomic_DNA"/>
</dbReference>
<keyword evidence="5" id="KW-1185">Reference proteome</keyword>
<dbReference type="AlphaFoldDB" id="A0A165Q2X4"/>
<dbReference type="PANTHER" id="PTHR43364">
    <property type="entry name" value="NADH-SPECIFIC METHYLGLYOXAL REDUCTASE-RELATED"/>
    <property type="match status" value="1"/>
</dbReference>
<dbReference type="Gene3D" id="3.20.20.100">
    <property type="entry name" value="NADP-dependent oxidoreductase domain"/>
    <property type="match status" value="1"/>
</dbReference>
<dbReference type="InterPro" id="IPR023210">
    <property type="entry name" value="NADP_OxRdtase_dom"/>
</dbReference>
<name>A0A165Q2X4_EXIGL</name>
<dbReference type="OrthoDB" id="48988at2759"/>
<dbReference type="PANTHER" id="PTHR43364:SF2">
    <property type="entry name" value="ARYL-ALCOHOL DEHYDROGENASE AAD10-RELATED"/>
    <property type="match status" value="1"/>
</dbReference>
<keyword evidence="1" id="KW-0560">Oxidoreductase</keyword>
<evidence type="ECO:0000256" key="1">
    <source>
        <dbReference type="ARBA" id="ARBA00023002"/>
    </source>
</evidence>
<dbReference type="GO" id="GO:0016491">
    <property type="term" value="F:oxidoreductase activity"/>
    <property type="evidence" value="ECO:0007669"/>
    <property type="project" value="UniProtKB-KW"/>
</dbReference>
<dbReference type="SUPFAM" id="SSF51430">
    <property type="entry name" value="NAD(P)-linked oxidoreductase"/>
    <property type="match status" value="1"/>
</dbReference>
<feature type="domain" description="NADP-dependent oxidoreductase" evidence="3">
    <location>
        <begin position="1"/>
        <end position="295"/>
    </location>
</feature>